<dbReference type="EMBL" id="SDIL01000154">
    <property type="protein sequence ID" value="RXK35162.1"/>
    <property type="molecule type" value="Genomic_DNA"/>
</dbReference>
<dbReference type="GO" id="GO:0005634">
    <property type="term" value="C:nucleus"/>
    <property type="evidence" value="ECO:0007669"/>
    <property type="project" value="TreeGrafter"/>
</dbReference>
<dbReference type="InterPro" id="IPR041898">
    <property type="entry name" value="MAGE_WH1"/>
</dbReference>
<feature type="region of interest" description="Disordered" evidence="1">
    <location>
        <begin position="121"/>
        <end position="170"/>
    </location>
</feature>
<dbReference type="GO" id="GO:0006281">
    <property type="term" value="P:DNA repair"/>
    <property type="evidence" value="ECO:0007669"/>
    <property type="project" value="TreeGrafter"/>
</dbReference>
<dbReference type="Pfam" id="PF01454">
    <property type="entry name" value="MAGE"/>
    <property type="match status" value="1"/>
</dbReference>
<dbReference type="VEuPathDB" id="FungiDB:TREMEDRAFT_66178"/>
<accession>A0A4Q1B913</accession>
<feature type="region of interest" description="Disordered" evidence="1">
    <location>
        <begin position="338"/>
        <end position="387"/>
    </location>
</feature>
<dbReference type="InParanoid" id="A0A4Q1B913"/>
<feature type="domain" description="MAGE" evidence="2">
    <location>
        <begin position="49"/>
        <end position="120"/>
    </location>
</feature>
<sequence>MAPKRPAAGSSTQANQKRRKESTSSESEGDAAPSTSTQTGKSGTSSNTLKTAAAKLVRMALFAEYRTLPLRRDQTARSVIPSDVRAFPAVLDRAQTTLRTKFGMELVELRSRHKGNMFVSGDTQSVQTQTQTQIAKKKGRPSLAAIQEESEDEGEGEQPQTQAATQAKKTTTGTKTYVLRSVLPAELLAHMSIPDPLPLRDDDERVENEKPDSGALLRWEKAAGTVSAHPALLGVRTVVLCLVLCLGRVVGDDHLHALLRRLNLQRDTLLPFTSPDSKESYLTLDKYLDLLSKQNYLEKIKLPSTGGPSEQTYEWRWGSRESEFSEKDAAKFIADILIDENQDDDDEPRRTRNATRGEERPSAVDQRKRLRTDIERSAGGPLMGDDW</sequence>
<protein>
    <recommendedName>
        <fullName evidence="2">MAGE domain-containing protein</fullName>
    </recommendedName>
</protein>
<reference evidence="3 4" key="1">
    <citation type="submission" date="2016-06" db="EMBL/GenBank/DDBJ databases">
        <title>Evolution of pathogenesis and genome organization in the Tremellales.</title>
        <authorList>
            <person name="Cuomo C."/>
            <person name="Litvintseva A."/>
            <person name="Heitman J."/>
            <person name="Chen Y."/>
            <person name="Sun S."/>
            <person name="Springer D."/>
            <person name="Dromer F."/>
            <person name="Young S."/>
            <person name="Zeng Q."/>
            <person name="Chapman S."/>
            <person name="Gujja S."/>
            <person name="Saif S."/>
            <person name="Birren B."/>
        </authorList>
    </citation>
    <scope>NUCLEOTIDE SEQUENCE [LARGE SCALE GENOMIC DNA]</scope>
    <source>
        <strain evidence="3 4">ATCC 28783</strain>
    </source>
</reference>
<dbReference type="PROSITE" id="PS50838">
    <property type="entry name" value="MAGE"/>
    <property type="match status" value="1"/>
</dbReference>
<feature type="region of interest" description="Disordered" evidence="1">
    <location>
        <begin position="1"/>
        <end position="47"/>
    </location>
</feature>
<name>A0A4Q1B913_TREME</name>
<dbReference type="OrthoDB" id="1272441at2759"/>
<dbReference type="SMART" id="SM01373">
    <property type="entry name" value="MAGE"/>
    <property type="match status" value="1"/>
</dbReference>
<dbReference type="PANTHER" id="PTHR11736:SF14">
    <property type="entry name" value="NSE3 HOMOLOG, SMC5-SMC6 COMPLEX COMPONENT"/>
    <property type="match status" value="1"/>
</dbReference>
<dbReference type="InterPro" id="IPR037445">
    <property type="entry name" value="MAGE"/>
</dbReference>
<keyword evidence="4" id="KW-1185">Reference proteome</keyword>
<evidence type="ECO:0000256" key="1">
    <source>
        <dbReference type="SAM" id="MobiDB-lite"/>
    </source>
</evidence>
<dbReference type="STRING" id="5217.A0A4Q1B913"/>
<evidence type="ECO:0000313" key="3">
    <source>
        <dbReference type="EMBL" id="RXK35162.1"/>
    </source>
</evidence>
<proteinExistence type="predicted"/>
<dbReference type="Gene3D" id="1.10.10.1210">
    <property type="entry name" value="MAGE homology domain, winged helix WH2 motif"/>
    <property type="match status" value="1"/>
</dbReference>
<dbReference type="Proteomes" id="UP000289152">
    <property type="component" value="Unassembled WGS sequence"/>
</dbReference>
<gene>
    <name evidence="3" type="ORF">M231_07574</name>
</gene>
<feature type="compositionally biased region" description="Low complexity" evidence="1">
    <location>
        <begin position="123"/>
        <end position="133"/>
    </location>
</feature>
<feature type="compositionally biased region" description="Low complexity" evidence="1">
    <location>
        <begin position="34"/>
        <end position="47"/>
    </location>
</feature>
<dbReference type="InterPro" id="IPR041899">
    <property type="entry name" value="MAGE_WH2"/>
</dbReference>
<evidence type="ECO:0000259" key="2">
    <source>
        <dbReference type="PROSITE" id="PS50838"/>
    </source>
</evidence>
<dbReference type="AlphaFoldDB" id="A0A4Q1B913"/>
<organism evidence="3 4">
    <name type="scientific">Tremella mesenterica</name>
    <name type="common">Jelly fungus</name>
    <dbReference type="NCBI Taxonomy" id="5217"/>
    <lineage>
        <taxon>Eukaryota</taxon>
        <taxon>Fungi</taxon>
        <taxon>Dikarya</taxon>
        <taxon>Basidiomycota</taxon>
        <taxon>Agaricomycotina</taxon>
        <taxon>Tremellomycetes</taxon>
        <taxon>Tremellales</taxon>
        <taxon>Tremellaceae</taxon>
        <taxon>Tremella</taxon>
    </lineage>
</organism>
<dbReference type="PANTHER" id="PTHR11736">
    <property type="entry name" value="MELANOMA-ASSOCIATED ANTIGEN MAGE ANTIGEN"/>
    <property type="match status" value="1"/>
</dbReference>
<dbReference type="InterPro" id="IPR002190">
    <property type="entry name" value="MHD_dom"/>
</dbReference>
<dbReference type="Gene3D" id="1.10.10.1200">
    <property type="entry name" value="MAGE homology domain, winged helix WH1 motif"/>
    <property type="match status" value="1"/>
</dbReference>
<feature type="compositionally biased region" description="Basic and acidic residues" evidence="1">
    <location>
        <begin position="347"/>
        <end position="376"/>
    </location>
</feature>
<feature type="compositionally biased region" description="Low complexity" evidence="1">
    <location>
        <begin position="160"/>
        <end position="170"/>
    </location>
</feature>
<evidence type="ECO:0000313" key="4">
    <source>
        <dbReference type="Proteomes" id="UP000289152"/>
    </source>
</evidence>
<comment type="caution">
    <text evidence="3">The sequence shown here is derived from an EMBL/GenBank/DDBJ whole genome shotgun (WGS) entry which is preliminary data.</text>
</comment>